<accession>A0A507BX78</accession>
<proteinExistence type="predicted"/>
<dbReference type="EMBL" id="QEAO01000044">
    <property type="protein sequence ID" value="TPX31459.1"/>
    <property type="molecule type" value="Genomic_DNA"/>
</dbReference>
<keyword evidence="3" id="KW-1185">Reference proteome</keyword>
<organism evidence="2 3">
    <name type="scientific">Synchytrium microbalum</name>
    <dbReference type="NCBI Taxonomy" id="1806994"/>
    <lineage>
        <taxon>Eukaryota</taxon>
        <taxon>Fungi</taxon>
        <taxon>Fungi incertae sedis</taxon>
        <taxon>Chytridiomycota</taxon>
        <taxon>Chytridiomycota incertae sedis</taxon>
        <taxon>Chytridiomycetes</taxon>
        <taxon>Synchytriales</taxon>
        <taxon>Synchytriaceae</taxon>
        <taxon>Synchytrium</taxon>
    </lineage>
</organism>
<dbReference type="PANTHER" id="PTHR46421:SF1">
    <property type="entry name" value="PROGRAMMED CELL DEATH PROTEIN 2-LIKE"/>
    <property type="match status" value="1"/>
</dbReference>
<dbReference type="PANTHER" id="PTHR46421">
    <property type="entry name" value="PROGRAMMED CELL DEATH PROTEIN 2-LIKE"/>
    <property type="match status" value="1"/>
</dbReference>
<feature type="domain" description="Programmed cell death protein 2 C-terminal" evidence="1">
    <location>
        <begin position="279"/>
        <end position="413"/>
    </location>
</feature>
<dbReference type="AlphaFoldDB" id="A0A507BX78"/>
<gene>
    <name evidence="2" type="ORF">SmJEL517_g05222</name>
</gene>
<name>A0A507BX78_9FUNG</name>
<dbReference type="InterPro" id="IPR052815">
    <property type="entry name" value="PDCD2-like_regulator"/>
</dbReference>
<sequence>MSLQISVPVAPLPQAEIDAYTDRIGGSPVWLRHHPPPNHIPTCSSCTSPLFLIAQIQAPNPDRKTMGRILYVFGCNSRVCMKRPGSWRVLRGHEYVEPRERVEVKPAVEVDEKPKVVATASTWANTLFPAVDDWADDEPAASSSVNSLTSALEIKDLLKAKEDTVVLEVGTVRSSCSVKQDAESNALPSAGMVAATAEICVEPVINIPSSAWTQLPSFPPHSIEFYTPVPTKPDDFSHEQSLLSEYQKTAKDFEAPSSDNGTSAWAPESYEKNYAKGVDKLLHKFLKTVTAEDASQCIRYQFNGTPLLFCGDDVAAQVYSKSIPPACENCGAARVYECQLMPGILSVLPTEKFAGGSHKGKSPEKVQDFNTWLEANAQGMDFGTVLVYTCGADCVSGDLEADVAYMEEHAVAQVESIG</sequence>
<dbReference type="STRING" id="1806994.A0A507BX78"/>
<reference evidence="2 3" key="1">
    <citation type="journal article" date="2019" name="Sci. Rep.">
        <title>Comparative genomics of chytrid fungi reveal insights into the obligate biotrophic and pathogenic lifestyle of Synchytrium endobioticum.</title>
        <authorList>
            <person name="van de Vossenberg B.T.L.H."/>
            <person name="Warris S."/>
            <person name="Nguyen H.D.T."/>
            <person name="van Gent-Pelzer M.P.E."/>
            <person name="Joly D.L."/>
            <person name="van de Geest H.C."/>
            <person name="Bonants P.J.M."/>
            <person name="Smith D.S."/>
            <person name="Levesque C.A."/>
            <person name="van der Lee T.A.J."/>
        </authorList>
    </citation>
    <scope>NUCLEOTIDE SEQUENCE [LARGE SCALE GENOMIC DNA]</scope>
    <source>
        <strain evidence="2 3">JEL517</strain>
    </source>
</reference>
<evidence type="ECO:0000259" key="1">
    <source>
        <dbReference type="Pfam" id="PF04194"/>
    </source>
</evidence>
<evidence type="ECO:0000313" key="3">
    <source>
        <dbReference type="Proteomes" id="UP000319731"/>
    </source>
</evidence>
<dbReference type="RefSeq" id="XP_031022880.1">
    <property type="nucleotide sequence ID" value="XM_031171148.1"/>
</dbReference>
<dbReference type="Pfam" id="PF04194">
    <property type="entry name" value="PDCD2_C"/>
    <property type="match status" value="1"/>
</dbReference>
<evidence type="ECO:0000313" key="2">
    <source>
        <dbReference type="EMBL" id="TPX31459.1"/>
    </source>
</evidence>
<dbReference type="GeneID" id="42006445"/>
<dbReference type="InterPro" id="IPR007320">
    <property type="entry name" value="PDCD2_C"/>
</dbReference>
<protein>
    <recommendedName>
        <fullName evidence="1">Programmed cell death protein 2 C-terminal domain-containing protein</fullName>
    </recommendedName>
</protein>
<comment type="caution">
    <text evidence="2">The sequence shown here is derived from an EMBL/GenBank/DDBJ whole genome shotgun (WGS) entry which is preliminary data.</text>
</comment>
<dbReference type="GO" id="GO:0005737">
    <property type="term" value="C:cytoplasm"/>
    <property type="evidence" value="ECO:0007669"/>
    <property type="project" value="InterPro"/>
</dbReference>
<dbReference type="OrthoDB" id="443682at2759"/>
<dbReference type="Proteomes" id="UP000319731">
    <property type="component" value="Unassembled WGS sequence"/>
</dbReference>